<dbReference type="InterPro" id="IPR029062">
    <property type="entry name" value="Class_I_gatase-like"/>
</dbReference>
<sequence>MNVLVYSGPGVSQTSLTHTLSSLRTLLLPNYAVNTITAHALANQPWASTCALLVIPGGRDLPYLSALSPSMSTIKSYVHNGGAYLGLCAGAYFASKRVEWEVGTPMEVSGDRPLRFFDGICRGCVYPGFQYETEDGARAVNLDILGPGGVERMEGLYYNGGGEFVDAANIPNAKILAKYVDDEGAGKVAGVSCLVERGRAVLWAIHPEYPLTREPANLTISRSRSDFSSNQINECENRRWQLMRDTLTILGLQLPQSNSARRSRPLPQYLVSPPTKPFVTATILNSLSEHLTVGTPRVLKDTADVFHFHMHNENDLAKKLSSALNTEDDDDRAVQPKHIVVCSDGRLPSKSETPSFDIGQFFEGISKLNNSQNAEEHSAHWSMGEALLYGEVVTSTQTMLDQNPILLTALPTPLLSIAAQQLSGRGRGPNTWLSPSGCLQFSLLLRLPLYSFPPAKLVFIQYLFGLAVVQACRDESVLGKLGQRVRLKWPNDIYAVLDDAGELKKVGGILVNTSFSGGNVDIIIGCGLNVLNPPPITSMSNLIPPGLTGMDLTMERTAACIVSTFEKMWTTFIANKGSFDPFMDLYLDRWLHSDQLVTITTIDPPVPARIVGITPDHGLLRTVPEHSGSWSGRGDPYIDLQPDGNSFDLMSGLIRSKT</sequence>
<dbReference type="Pfam" id="PF03099">
    <property type="entry name" value="BPL_LplA_LipB"/>
    <property type="match status" value="1"/>
</dbReference>
<proteinExistence type="inferred from homology"/>
<feature type="domain" description="BPL/LPL catalytic" evidence="3">
    <location>
        <begin position="372"/>
        <end position="573"/>
    </location>
</feature>
<comment type="similarity">
    <text evidence="1">Belongs to the biotin--protein ligase family.</text>
</comment>
<accession>A0A4Y7PHP8</accession>
<dbReference type="STRING" id="50990.A0A4Y7PHP8"/>
<dbReference type="GO" id="GO:0004077">
    <property type="term" value="F:biotin--[biotin carboxyl-carrier protein] ligase activity"/>
    <property type="evidence" value="ECO:0007669"/>
    <property type="project" value="InterPro"/>
</dbReference>
<evidence type="ECO:0000259" key="3">
    <source>
        <dbReference type="PROSITE" id="PS51733"/>
    </source>
</evidence>
<dbReference type="InterPro" id="IPR045864">
    <property type="entry name" value="aa-tRNA-synth_II/BPL/LPL"/>
</dbReference>
<evidence type="ECO:0000313" key="4">
    <source>
        <dbReference type="EMBL" id="TDL14994.1"/>
    </source>
</evidence>
<dbReference type="InterPro" id="IPR019197">
    <property type="entry name" value="Biotin-prot_ligase_N"/>
</dbReference>
<gene>
    <name evidence="4" type="ORF">BD410DRAFT_756846</name>
</gene>
<evidence type="ECO:0000313" key="5">
    <source>
        <dbReference type="Proteomes" id="UP000294933"/>
    </source>
</evidence>
<dbReference type="Gene3D" id="3.30.930.10">
    <property type="entry name" value="Bira Bifunctional Protein, Domain 2"/>
    <property type="match status" value="1"/>
</dbReference>
<evidence type="ECO:0000256" key="2">
    <source>
        <dbReference type="ARBA" id="ARBA00022598"/>
    </source>
</evidence>
<keyword evidence="5" id="KW-1185">Reference proteome</keyword>
<name>A0A4Y7PHP8_9AGAM</name>
<dbReference type="PANTHER" id="PTHR12835">
    <property type="entry name" value="BIOTIN PROTEIN LIGASE"/>
    <property type="match status" value="1"/>
</dbReference>
<dbReference type="VEuPathDB" id="FungiDB:BD410DRAFT_756846"/>
<dbReference type="EMBL" id="ML170296">
    <property type="protein sequence ID" value="TDL14994.1"/>
    <property type="molecule type" value="Genomic_DNA"/>
</dbReference>
<dbReference type="PANTHER" id="PTHR12835:SF5">
    <property type="entry name" value="BIOTIN--PROTEIN LIGASE"/>
    <property type="match status" value="1"/>
</dbReference>
<dbReference type="OrthoDB" id="10250105at2759"/>
<dbReference type="InterPro" id="IPR004408">
    <property type="entry name" value="Biotin_CoA_COase_ligase"/>
</dbReference>
<organism evidence="4 5">
    <name type="scientific">Rickenella mellea</name>
    <dbReference type="NCBI Taxonomy" id="50990"/>
    <lineage>
        <taxon>Eukaryota</taxon>
        <taxon>Fungi</taxon>
        <taxon>Dikarya</taxon>
        <taxon>Basidiomycota</taxon>
        <taxon>Agaricomycotina</taxon>
        <taxon>Agaricomycetes</taxon>
        <taxon>Hymenochaetales</taxon>
        <taxon>Rickenellaceae</taxon>
        <taxon>Rickenella</taxon>
    </lineage>
</organism>
<dbReference type="SUPFAM" id="SSF55681">
    <property type="entry name" value="Class II aaRS and biotin synthetases"/>
    <property type="match status" value="1"/>
</dbReference>
<keyword evidence="2" id="KW-0436">Ligase</keyword>
<evidence type="ECO:0000256" key="1">
    <source>
        <dbReference type="ARBA" id="ARBA00009934"/>
    </source>
</evidence>
<dbReference type="InterPro" id="IPR004143">
    <property type="entry name" value="BPL_LPL_catalytic"/>
</dbReference>
<dbReference type="NCBIfam" id="TIGR00121">
    <property type="entry name" value="birA_ligase"/>
    <property type="match status" value="1"/>
</dbReference>
<dbReference type="GO" id="GO:0005737">
    <property type="term" value="C:cytoplasm"/>
    <property type="evidence" value="ECO:0007669"/>
    <property type="project" value="TreeGrafter"/>
</dbReference>
<dbReference type="AlphaFoldDB" id="A0A4Y7PHP8"/>
<dbReference type="Pfam" id="PF09825">
    <property type="entry name" value="BPL_N"/>
    <property type="match status" value="1"/>
</dbReference>
<dbReference type="SUPFAM" id="SSF52317">
    <property type="entry name" value="Class I glutamine amidotransferase-like"/>
    <property type="match status" value="1"/>
</dbReference>
<dbReference type="CDD" id="cd03144">
    <property type="entry name" value="GATase1_ScBLP_like"/>
    <property type="match status" value="1"/>
</dbReference>
<protein>
    <submittedName>
        <fullName evidence="4">Class II aaRS and biotin synthetase</fullName>
    </submittedName>
</protein>
<dbReference type="Gene3D" id="3.40.50.880">
    <property type="match status" value="1"/>
</dbReference>
<dbReference type="CDD" id="cd16442">
    <property type="entry name" value="BPL"/>
    <property type="match status" value="1"/>
</dbReference>
<dbReference type="PROSITE" id="PS51733">
    <property type="entry name" value="BPL_LPL_CATALYTIC"/>
    <property type="match status" value="1"/>
</dbReference>
<reference evidence="4 5" key="1">
    <citation type="submission" date="2018-06" db="EMBL/GenBank/DDBJ databases">
        <title>A transcriptomic atlas of mushroom development highlights an independent origin of complex multicellularity.</title>
        <authorList>
            <consortium name="DOE Joint Genome Institute"/>
            <person name="Krizsan K."/>
            <person name="Almasi E."/>
            <person name="Merenyi Z."/>
            <person name="Sahu N."/>
            <person name="Viragh M."/>
            <person name="Koszo T."/>
            <person name="Mondo S."/>
            <person name="Kiss B."/>
            <person name="Balint B."/>
            <person name="Kues U."/>
            <person name="Barry K."/>
            <person name="Hegedus J.C."/>
            <person name="Henrissat B."/>
            <person name="Johnson J."/>
            <person name="Lipzen A."/>
            <person name="Ohm R."/>
            <person name="Nagy I."/>
            <person name="Pangilinan J."/>
            <person name="Yan J."/>
            <person name="Xiong Y."/>
            <person name="Grigoriev I.V."/>
            <person name="Hibbett D.S."/>
            <person name="Nagy L.G."/>
        </authorList>
    </citation>
    <scope>NUCLEOTIDE SEQUENCE [LARGE SCALE GENOMIC DNA]</scope>
    <source>
        <strain evidence="4 5">SZMC22713</strain>
    </source>
</reference>
<dbReference type="Proteomes" id="UP000294933">
    <property type="component" value="Unassembled WGS sequence"/>
</dbReference>